<dbReference type="Proteomes" id="UP000017836">
    <property type="component" value="Unassembled WGS sequence"/>
</dbReference>
<keyword evidence="4" id="KW-1185">Reference proteome</keyword>
<dbReference type="EMBL" id="KI393908">
    <property type="protein sequence ID" value="ERN06377.1"/>
    <property type="molecule type" value="Genomic_DNA"/>
</dbReference>
<dbReference type="AlphaFoldDB" id="W1P918"/>
<dbReference type="STRING" id="13333.W1P918"/>
<dbReference type="PANTHER" id="PTHR45966">
    <property type="entry name" value="GDSL-LIKE LIPASE/ACYLHYDROLASE"/>
    <property type="match status" value="1"/>
</dbReference>
<evidence type="ECO:0008006" key="5">
    <source>
        <dbReference type="Google" id="ProtNLM"/>
    </source>
</evidence>
<evidence type="ECO:0000256" key="1">
    <source>
        <dbReference type="ARBA" id="ARBA00008668"/>
    </source>
</evidence>
<comment type="similarity">
    <text evidence="1">Belongs to the 'GDSL' lipolytic enzyme family.</text>
</comment>
<dbReference type="eggNOG" id="ENOG502RBN6">
    <property type="taxonomic scope" value="Eukaryota"/>
</dbReference>
<gene>
    <name evidence="3" type="ORF">AMTR_s00016p00248700</name>
</gene>
<name>W1P918_AMBTC</name>
<sequence length="309" mass="34298">MLITAKLANLPLIPPYLEPGANHSFGANFASAGAGALQTTNQGQVVDMDTQIEQYINLTGRLRRNLGDSKANQVLSNAVYYISAGLNDYKVFVMDYEAQLSHCKEEYVRIVTSNLIRQILELYKRGARKFVFPSLKPLGCTPGMRSHTGGRCLAAASHFVVYHNNALEDLLISLANTLSAFQYIFFDHHEFLNPMMQKPDMHGFDSGDDACCGSGQNQGEYTCGGKSNATTYELCQDASTFVWFDSFHYTERIHRLAAYSMWDGNVSYVRPQALKNFFNMATGKVPKVHLGRKGIMSIALSEIGSRMAS</sequence>
<evidence type="ECO:0000313" key="3">
    <source>
        <dbReference type="EMBL" id="ERN06377.1"/>
    </source>
</evidence>
<dbReference type="GO" id="GO:0016788">
    <property type="term" value="F:hydrolase activity, acting on ester bonds"/>
    <property type="evidence" value="ECO:0007669"/>
    <property type="project" value="InterPro"/>
</dbReference>
<dbReference type="Gramene" id="ERN06377">
    <property type="protein sequence ID" value="ERN06377"/>
    <property type="gene ID" value="AMTR_s00016p00248700"/>
</dbReference>
<organism evidence="3 4">
    <name type="scientific">Amborella trichopoda</name>
    <dbReference type="NCBI Taxonomy" id="13333"/>
    <lineage>
        <taxon>Eukaryota</taxon>
        <taxon>Viridiplantae</taxon>
        <taxon>Streptophyta</taxon>
        <taxon>Embryophyta</taxon>
        <taxon>Tracheophyta</taxon>
        <taxon>Spermatophyta</taxon>
        <taxon>Magnoliopsida</taxon>
        <taxon>Amborellales</taxon>
        <taxon>Amborellaceae</taxon>
        <taxon>Amborella</taxon>
    </lineage>
</organism>
<dbReference type="PANTHER" id="PTHR45966:SF13">
    <property type="entry name" value="GDSL ESTERASE_LIPASE"/>
    <property type="match status" value="1"/>
</dbReference>
<accession>W1P918</accession>
<dbReference type="InterPro" id="IPR001087">
    <property type="entry name" value="GDSL"/>
</dbReference>
<dbReference type="InterPro" id="IPR036514">
    <property type="entry name" value="SGNH_hydro_sf"/>
</dbReference>
<dbReference type="Gene3D" id="3.40.50.1110">
    <property type="entry name" value="SGNH hydrolase"/>
    <property type="match status" value="1"/>
</dbReference>
<keyword evidence="2" id="KW-0732">Signal</keyword>
<evidence type="ECO:0000256" key="2">
    <source>
        <dbReference type="ARBA" id="ARBA00022729"/>
    </source>
</evidence>
<protein>
    <recommendedName>
        <fullName evidence="5">GDSL esterase/lipase</fullName>
    </recommendedName>
</protein>
<evidence type="ECO:0000313" key="4">
    <source>
        <dbReference type="Proteomes" id="UP000017836"/>
    </source>
</evidence>
<dbReference type="InterPro" id="IPR044552">
    <property type="entry name" value="GLIP1-5/GLL25"/>
</dbReference>
<reference evidence="4" key="1">
    <citation type="journal article" date="2013" name="Science">
        <title>The Amborella genome and the evolution of flowering plants.</title>
        <authorList>
            <consortium name="Amborella Genome Project"/>
        </authorList>
    </citation>
    <scope>NUCLEOTIDE SEQUENCE [LARGE SCALE GENOMIC DNA]</scope>
</reference>
<proteinExistence type="inferred from homology"/>
<dbReference type="Pfam" id="PF00657">
    <property type="entry name" value="Lipase_GDSL"/>
    <property type="match status" value="1"/>
</dbReference>
<dbReference type="HOGENOM" id="CLU_015101_0_2_1"/>
<dbReference type="OMA" id="HYTERIH"/>